<dbReference type="InterPro" id="IPR002156">
    <property type="entry name" value="RNaseH_domain"/>
</dbReference>
<dbReference type="PROSITE" id="PS50879">
    <property type="entry name" value="RNASE_H_1"/>
    <property type="match status" value="1"/>
</dbReference>
<dbReference type="InterPro" id="IPR036397">
    <property type="entry name" value="RNaseH_sf"/>
</dbReference>
<feature type="domain" description="RNase H type-1" evidence="1">
    <location>
        <begin position="171"/>
        <end position="308"/>
    </location>
</feature>
<dbReference type="Proteomes" id="UP001165121">
    <property type="component" value="Unassembled WGS sequence"/>
</dbReference>
<evidence type="ECO:0000313" key="2">
    <source>
        <dbReference type="EMBL" id="GMF42316.1"/>
    </source>
</evidence>
<dbReference type="GO" id="GO:0003676">
    <property type="term" value="F:nucleic acid binding"/>
    <property type="evidence" value="ECO:0007669"/>
    <property type="project" value="InterPro"/>
</dbReference>
<dbReference type="Pfam" id="PF13456">
    <property type="entry name" value="RVT_3"/>
    <property type="match status" value="1"/>
</dbReference>
<accession>A0A9W7CXC4</accession>
<name>A0A9W7CXC4_9STRA</name>
<dbReference type="PANTHER" id="PTHR47723">
    <property type="entry name" value="OS05G0353850 PROTEIN"/>
    <property type="match status" value="1"/>
</dbReference>
<dbReference type="EMBL" id="BSXT01001423">
    <property type="protein sequence ID" value="GMF42316.1"/>
    <property type="molecule type" value="Genomic_DNA"/>
</dbReference>
<dbReference type="InterPro" id="IPR012337">
    <property type="entry name" value="RNaseH-like_sf"/>
</dbReference>
<evidence type="ECO:0000313" key="3">
    <source>
        <dbReference type="Proteomes" id="UP001165121"/>
    </source>
</evidence>
<dbReference type="AlphaFoldDB" id="A0A9W7CXC4"/>
<dbReference type="PANTHER" id="PTHR47723:SF24">
    <property type="entry name" value="RNASE H TYPE-1 DOMAIN-CONTAINING PROTEIN"/>
    <property type="match status" value="1"/>
</dbReference>
<comment type="caution">
    <text evidence="2">The sequence shown here is derived from an EMBL/GenBank/DDBJ whole genome shotgun (WGS) entry which is preliminary data.</text>
</comment>
<dbReference type="OrthoDB" id="122355at2759"/>
<keyword evidence="3" id="KW-1185">Reference proteome</keyword>
<sequence length="367" mass="40974">MPTTTRWPRPYVLDMPRCTGSLGVFLAPWRALGLDTEAASPSSVFRLMLVAVPSDVWTLLEDIHASKTATVQDAIRGHLHQLLQWSWTLGVLTTLQGIWRRRCKYRDCIEDTTATTAEDLLHGRLRSAYILIRVIVPSGSTAARRKAATVCLRALTTDAAIPTTIPRPTCTNSQIFLFFDGGSRGNPGPGGVGTAIVQVGRGDQQATILWMASVSYASRITNNGVEYRGLLNGLRYASRHRLYGMTVVSDSNLILSQLMLRRVPKACHLQGLYAQCRMIADRLMITRWIHYLRQFNKVADNLANLAMDSIKSFQVGEGDIPHLPTHWFPVLEFLQGDIEYWLDNNPDMEGNGRTPLHQGRLCTASMR</sequence>
<protein>
    <submittedName>
        <fullName evidence="2">Unnamed protein product</fullName>
    </submittedName>
</protein>
<dbReference type="Gene3D" id="3.30.420.10">
    <property type="entry name" value="Ribonuclease H-like superfamily/Ribonuclease H"/>
    <property type="match status" value="1"/>
</dbReference>
<evidence type="ECO:0000259" key="1">
    <source>
        <dbReference type="PROSITE" id="PS50879"/>
    </source>
</evidence>
<dbReference type="GO" id="GO:0004523">
    <property type="term" value="F:RNA-DNA hybrid ribonuclease activity"/>
    <property type="evidence" value="ECO:0007669"/>
    <property type="project" value="InterPro"/>
</dbReference>
<reference evidence="2" key="1">
    <citation type="submission" date="2023-04" db="EMBL/GenBank/DDBJ databases">
        <title>Phytophthora fragariaefolia NBRC 109709.</title>
        <authorList>
            <person name="Ichikawa N."/>
            <person name="Sato H."/>
            <person name="Tonouchi N."/>
        </authorList>
    </citation>
    <scope>NUCLEOTIDE SEQUENCE</scope>
    <source>
        <strain evidence="2">NBRC 109709</strain>
    </source>
</reference>
<dbReference type="InterPro" id="IPR053151">
    <property type="entry name" value="RNase_H-like"/>
</dbReference>
<gene>
    <name evidence="2" type="ORF">Pfra01_001378600</name>
</gene>
<proteinExistence type="predicted"/>
<dbReference type="SUPFAM" id="SSF53098">
    <property type="entry name" value="Ribonuclease H-like"/>
    <property type="match status" value="1"/>
</dbReference>
<organism evidence="2 3">
    <name type="scientific">Phytophthora fragariaefolia</name>
    <dbReference type="NCBI Taxonomy" id="1490495"/>
    <lineage>
        <taxon>Eukaryota</taxon>
        <taxon>Sar</taxon>
        <taxon>Stramenopiles</taxon>
        <taxon>Oomycota</taxon>
        <taxon>Peronosporomycetes</taxon>
        <taxon>Peronosporales</taxon>
        <taxon>Peronosporaceae</taxon>
        <taxon>Phytophthora</taxon>
    </lineage>
</organism>